<reference evidence="2 3" key="2">
    <citation type="journal article" date="2019" name="G3 (Bethesda)">
        <title>Hybrid Assembly of the Genome of the Entomopathogenic Nematode Steinernema carpocapsae Identifies the X-Chromosome.</title>
        <authorList>
            <person name="Serra L."/>
            <person name="Macchietto M."/>
            <person name="Macias-Munoz A."/>
            <person name="McGill C.J."/>
            <person name="Rodriguez I.M."/>
            <person name="Rodriguez B."/>
            <person name="Murad R."/>
            <person name="Mortazavi A."/>
        </authorList>
    </citation>
    <scope>NUCLEOTIDE SEQUENCE [LARGE SCALE GENOMIC DNA]</scope>
    <source>
        <strain evidence="2 3">ALL</strain>
    </source>
</reference>
<evidence type="ECO:0000256" key="1">
    <source>
        <dbReference type="SAM" id="Phobius"/>
    </source>
</evidence>
<dbReference type="Proteomes" id="UP000298663">
    <property type="component" value="Unassembled WGS sequence"/>
</dbReference>
<feature type="transmembrane region" description="Helical" evidence="1">
    <location>
        <begin position="173"/>
        <end position="192"/>
    </location>
</feature>
<dbReference type="AlphaFoldDB" id="A0A4U5M1M6"/>
<organism evidence="2 3">
    <name type="scientific">Steinernema carpocapsae</name>
    <name type="common">Entomopathogenic nematode</name>
    <dbReference type="NCBI Taxonomy" id="34508"/>
    <lineage>
        <taxon>Eukaryota</taxon>
        <taxon>Metazoa</taxon>
        <taxon>Ecdysozoa</taxon>
        <taxon>Nematoda</taxon>
        <taxon>Chromadorea</taxon>
        <taxon>Rhabditida</taxon>
        <taxon>Tylenchina</taxon>
        <taxon>Panagrolaimomorpha</taxon>
        <taxon>Strongyloidoidea</taxon>
        <taxon>Steinernematidae</taxon>
        <taxon>Steinernema</taxon>
    </lineage>
</organism>
<comment type="caution">
    <text evidence="2">The sequence shown here is derived from an EMBL/GenBank/DDBJ whole genome shotgun (WGS) entry which is preliminary data.</text>
</comment>
<evidence type="ECO:0008006" key="4">
    <source>
        <dbReference type="Google" id="ProtNLM"/>
    </source>
</evidence>
<dbReference type="EMBL" id="AZBU02000010">
    <property type="protein sequence ID" value="TKR62570.1"/>
    <property type="molecule type" value="Genomic_DNA"/>
</dbReference>
<feature type="transmembrane region" description="Helical" evidence="1">
    <location>
        <begin position="12"/>
        <end position="37"/>
    </location>
</feature>
<feature type="transmembrane region" description="Helical" evidence="1">
    <location>
        <begin position="120"/>
        <end position="143"/>
    </location>
</feature>
<sequence>MMNGVGDDYRLFLIVFRLVLLGVFVPLYGVLLMVLVTHKQFYSVIAYNIMVQLGVVDIMCLCTVGLAAVMNIEKQNFPVASKVAIYFRCLYFVALFSFSFLLALNRLLVFNLAEALKRAYYLFLSTVIWTLVLIVLPVCLYYDPTTESEYDLDYGMYLTDGYVAQQVIRGLEIVFYVATIVLYVSIVVLIIVKRIRFKLKVKLSSPETRILLQAFLLFSPPVTVFTLSMIMFSFNFTGMSLWANTSVVMLTTTLFDLLPVINLIVQVAFNT</sequence>
<gene>
    <name evidence="2" type="ORF">L596_026504</name>
</gene>
<accession>A0A4U5M1M6</accession>
<feature type="transmembrane region" description="Helical" evidence="1">
    <location>
        <begin position="84"/>
        <end position="108"/>
    </location>
</feature>
<name>A0A4U5M1M6_STECR</name>
<feature type="transmembrane region" description="Helical" evidence="1">
    <location>
        <begin position="212"/>
        <end position="234"/>
    </location>
</feature>
<evidence type="ECO:0000313" key="3">
    <source>
        <dbReference type="Proteomes" id="UP000298663"/>
    </source>
</evidence>
<reference evidence="2 3" key="1">
    <citation type="journal article" date="2015" name="Genome Biol.">
        <title>Comparative genomics of Steinernema reveals deeply conserved gene regulatory networks.</title>
        <authorList>
            <person name="Dillman A.R."/>
            <person name="Macchietto M."/>
            <person name="Porter C.F."/>
            <person name="Rogers A."/>
            <person name="Williams B."/>
            <person name="Antoshechkin I."/>
            <person name="Lee M.M."/>
            <person name="Goodwin Z."/>
            <person name="Lu X."/>
            <person name="Lewis E.E."/>
            <person name="Goodrich-Blair H."/>
            <person name="Stock S.P."/>
            <person name="Adams B.J."/>
            <person name="Sternberg P.W."/>
            <person name="Mortazavi A."/>
        </authorList>
    </citation>
    <scope>NUCLEOTIDE SEQUENCE [LARGE SCALE GENOMIC DNA]</scope>
    <source>
        <strain evidence="2 3">ALL</strain>
    </source>
</reference>
<feature type="transmembrane region" description="Helical" evidence="1">
    <location>
        <begin position="246"/>
        <end position="269"/>
    </location>
</feature>
<dbReference type="OrthoDB" id="10611038at2759"/>
<protein>
    <recommendedName>
        <fullName evidence="4">G-protein coupled receptors family 1 profile domain-containing protein</fullName>
    </recommendedName>
</protein>
<keyword evidence="1" id="KW-0472">Membrane</keyword>
<evidence type="ECO:0000313" key="2">
    <source>
        <dbReference type="EMBL" id="TKR62570.1"/>
    </source>
</evidence>
<proteinExistence type="predicted"/>
<feature type="transmembrane region" description="Helical" evidence="1">
    <location>
        <begin position="49"/>
        <end position="72"/>
    </location>
</feature>
<keyword evidence="1" id="KW-0812">Transmembrane</keyword>
<keyword evidence="1" id="KW-1133">Transmembrane helix</keyword>
<keyword evidence="3" id="KW-1185">Reference proteome</keyword>